<dbReference type="InterPro" id="IPR011990">
    <property type="entry name" value="TPR-like_helical_dom_sf"/>
</dbReference>
<protein>
    <recommendedName>
        <fullName evidence="4">Pentatricopeptide repeat-containing protein</fullName>
    </recommendedName>
</protein>
<evidence type="ECO:0000313" key="3">
    <source>
        <dbReference type="Proteomes" id="UP001188597"/>
    </source>
</evidence>
<dbReference type="NCBIfam" id="TIGR00756">
    <property type="entry name" value="PPR"/>
    <property type="match status" value="1"/>
</dbReference>
<dbReference type="Gene3D" id="1.25.40.10">
    <property type="entry name" value="Tetratricopeptide repeat domain"/>
    <property type="match status" value="1"/>
</dbReference>
<keyword evidence="1" id="KW-0677">Repeat</keyword>
<dbReference type="EMBL" id="JAVXUP010000662">
    <property type="protein sequence ID" value="KAK3023338.1"/>
    <property type="molecule type" value="Genomic_DNA"/>
</dbReference>
<gene>
    <name evidence="2" type="ORF">RJ639_043525</name>
</gene>
<comment type="caution">
    <text evidence="2">The sequence shown here is derived from an EMBL/GenBank/DDBJ whole genome shotgun (WGS) entry which is preliminary data.</text>
</comment>
<reference evidence="2" key="1">
    <citation type="submission" date="2022-12" db="EMBL/GenBank/DDBJ databases">
        <title>Draft genome assemblies for two species of Escallonia (Escalloniales).</title>
        <authorList>
            <person name="Chanderbali A."/>
            <person name="Dervinis C."/>
            <person name="Anghel I."/>
            <person name="Soltis D."/>
            <person name="Soltis P."/>
            <person name="Zapata F."/>
        </authorList>
    </citation>
    <scope>NUCLEOTIDE SEQUENCE</scope>
    <source>
        <strain evidence="2">UCBG64.0493</strain>
        <tissue evidence="2">Leaf</tissue>
    </source>
</reference>
<evidence type="ECO:0000256" key="1">
    <source>
        <dbReference type="ARBA" id="ARBA00022737"/>
    </source>
</evidence>
<dbReference type="Pfam" id="PF01535">
    <property type="entry name" value="PPR"/>
    <property type="match status" value="1"/>
</dbReference>
<dbReference type="GO" id="GO:0009451">
    <property type="term" value="P:RNA modification"/>
    <property type="evidence" value="ECO:0007669"/>
    <property type="project" value="InterPro"/>
</dbReference>
<sequence length="107" mass="11996">MKSLPCGNLVHGLAVKHGMGGSVYVDNALLDMYATCCATMDDACVVFRDMREKNDVSWTTLITGYTHRGYGYGGLRIFRQMLMANILQFRDHCFAHGAVFRKGRVLE</sequence>
<evidence type="ECO:0000313" key="2">
    <source>
        <dbReference type="EMBL" id="KAK3023338.1"/>
    </source>
</evidence>
<name>A0AA89B2E4_9ASTE</name>
<proteinExistence type="predicted"/>
<dbReference type="AlphaFoldDB" id="A0AA89B2E4"/>
<dbReference type="GO" id="GO:0003723">
    <property type="term" value="F:RNA binding"/>
    <property type="evidence" value="ECO:0007669"/>
    <property type="project" value="InterPro"/>
</dbReference>
<dbReference type="Proteomes" id="UP001188597">
    <property type="component" value="Unassembled WGS sequence"/>
</dbReference>
<dbReference type="InterPro" id="IPR002885">
    <property type="entry name" value="PPR_rpt"/>
</dbReference>
<keyword evidence="3" id="KW-1185">Reference proteome</keyword>
<dbReference type="PANTHER" id="PTHR47926">
    <property type="entry name" value="PENTATRICOPEPTIDE REPEAT-CONTAINING PROTEIN"/>
    <property type="match status" value="1"/>
</dbReference>
<organism evidence="2 3">
    <name type="scientific">Escallonia herrerae</name>
    <dbReference type="NCBI Taxonomy" id="1293975"/>
    <lineage>
        <taxon>Eukaryota</taxon>
        <taxon>Viridiplantae</taxon>
        <taxon>Streptophyta</taxon>
        <taxon>Embryophyta</taxon>
        <taxon>Tracheophyta</taxon>
        <taxon>Spermatophyta</taxon>
        <taxon>Magnoliopsida</taxon>
        <taxon>eudicotyledons</taxon>
        <taxon>Gunneridae</taxon>
        <taxon>Pentapetalae</taxon>
        <taxon>asterids</taxon>
        <taxon>campanulids</taxon>
        <taxon>Escalloniales</taxon>
        <taxon>Escalloniaceae</taxon>
        <taxon>Escallonia</taxon>
    </lineage>
</organism>
<accession>A0AA89B2E4</accession>
<evidence type="ECO:0008006" key="4">
    <source>
        <dbReference type="Google" id="ProtNLM"/>
    </source>
</evidence>
<dbReference type="InterPro" id="IPR046960">
    <property type="entry name" value="PPR_At4g14850-like_plant"/>
</dbReference>